<dbReference type="OrthoDB" id="9808747at2"/>
<dbReference type="Gene3D" id="3.30.210.10">
    <property type="entry name" value="DNA polymerase, thumb domain"/>
    <property type="match status" value="1"/>
</dbReference>
<dbReference type="InterPro" id="IPR027421">
    <property type="entry name" value="DNA_pol_lamdba_lyase_dom_sf"/>
</dbReference>
<dbReference type="InterPro" id="IPR004013">
    <property type="entry name" value="PHP_dom"/>
</dbReference>
<dbReference type="Gene3D" id="3.20.20.140">
    <property type="entry name" value="Metal-dependent hydrolases"/>
    <property type="match status" value="1"/>
</dbReference>
<dbReference type="PANTHER" id="PTHR36928">
    <property type="entry name" value="PHOSPHATASE YCDX-RELATED"/>
    <property type="match status" value="1"/>
</dbReference>
<dbReference type="Proteomes" id="UP000245535">
    <property type="component" value="Unassembled WGS sequence"/>
</dbReference>
<dbReference type="SMART" id="SM00481">
    <property type="entry name" value="POLIIIAc"/>
    <property type="match status" value="1"/>
</dbReference>
<organism evidence="2 3">
    <name type="scientific">Sediminitomix flava</name>
    <dbReference type="NCBI Taxonomy" id="379075"/>
    <lineage>
        <taxon>Bacteria</taxon>
        <taxon>Pseudomonadati</taxon>
        <taxon>Bacteroidota</taxon>
        <taxon>Cytophagia</taxon>
        <taxon>Cytophagales</taxon>
        <taxon>Flammeovirgaceae</taxon>
        <taxon>Sediminitomix</taxon>
    </lineage>
</organism>
<dbReference type="InterPro" id="IPR047967">
    <property type="entry name" value="PolX_PHP"/>
</dbReference>
<dbReference type="GO" id="GO:0042578">
    <property type="term" value="F:phosphoric ester hydrolase activity"/>
    <property type="evidence" value="ECO:0007669"/>
    <property type="project" value="TreeGrafter"/>
</dbReference>
<dbReference type="InterPro" id="IPR003141">
    <property type="entry name" value="Pol/His_phosphatase_N"/>
</dbReference>
<reference evidence="2 3" key="1">
    <citation type="submission" date="2018-03" db="EMBL/GenBank/DDBJ databases">
        <title>Genomic Encyclopedia of Archaeal and Bacterial Type Strains, Phase II (KMG-II): from individual species to whole genera.</title>
        <authorList>
            <person name="Goeker M."/>
        </authorList>
    </citation>
    <scope>NUCLEOTIDE SEQUENCE [LARGE SCALE GENOMIC DNA]</scope>
    <source>
        <strain evidence="2 3">DSM 28229</strain>
    </source>
</reference>
<dbReference type="PIRSF" id="PIRSF005047">
    <property type="entry name" value="UCP005047_YshC"/>
    <property type="match status" value="1"/>
</dbReference>
<accession>A0A315ZA06</accession>
<dbReference type="CDD" id="cd07436">
    <property type="entry name" value="PHP_PolX"/>
    <property type="match status" value="1"/>
</dbReference>
<dbReference type="InterPro" id="IPR016195">
    <property type="entry name" value="Pol/histidinol_Pase-like"/>
</dbReference>
<dbReference type="AlphaFoldDB" id="A0A315ZA06"/>
<dbReference type="GO" id="GO:0008270">
    <property type="term" value="F:zinc ion binding"/>
    <property type="evidence" value="ECO:0007669"/>
    <property type="project" value="TreeGrafter"/>
</dbReference>
<gene>
    <name evidence="2" type="ORF">BC781_104176</name>
</gene>
<dbReference type="PANTHER" id="PTHR36928:SF1">
    <property type="entry name" value="PHOSPHATASE YCDX-RELATED"/>
    <property type="match status" value="1"/>
</dbReference>
<dbReference type="NCBIfam" id="NF006375">
    <property type="entry name" value="PRK08609.1"/>
    <property type="match status" value="1"/>
</dbReference>
<dbReference type="EMBL" id="QGDO01000004">
    <property type="protein sequence ID" value="PWJ40910.1"/>
    <property type="molecule type" value="Genomic_DNA"/>
</dbReference>
<dbReference type="InterPro" id="IPR050243">
    <property type="entry name" value="PHP_phosphatase"/>
</dbReference>
<dbReference type="SUPFAM" id="SSF89550">
    <property type="entry name" value="PHP domain-like"/>
    <property type="match status" value="1"/>
</dbReference>
<dbReference type="GO" id="GO:0005829">
    <property type="term" value="C:cytosol"/>
    <property type="evidence" value="ECO:0007669"/>
    <property type="project" value="TreeGrafter"/>
</dbReference>
<dbReference type="Pfam" id="PF14716">
    <property type="entry name" value="HHH_8"/>
    <property type="match status" value="1"/>
</dbReference>
<evidence type="ECO:0000259" key="1">
    <source>
        <dbReference type="SMART" id="SM00481"/>
    </source>
</evidence>
<dbReference type="InterPro" id="IPR037160">
    <property type="entry name" value="DNA_Pol_thumb_sf"/>
</dbReference>
<protein>
    <submittedName>
        <fullName evidence="2">DNA polymerase (Family 10)</fullName>
    </submittedName>
</protein>
<dbReference type="FunFam" id="3.20.20.140:FF:000047">
    <property type="entry name" value="PHP domain-containing protein"/>
    <property type="match status" value="1"/>
</dbReference>
<evidence type="ECO:0000313" key="3">
    <source>
        <dbReference type="Proteomes" id="UP000245535"/>
    </source>
</evidence>
<dbReference type="Pfam" id="PF14520">
    <property type="entry name" value="HHH_5"/>
    <property type="match status" value="1"/>
</dbReference>
<dbReference type="Gene3D" id="1.10.150.20">
    <property type="entry name" value="5' to 3' exonuclease, C-terminal subdomain"/>
    <property type="match status" value="1"/>
</dbReference>
<dbReference type="Pfam" id="PF02811">
    <property type="entry name" value="PHP"/>
    <property type="match status" value="1"/>
</dbReference>
<dbReference type="RefSeq" id="WP_109619767.1">
    <property type="nucleotide sequence ID" value="NZ_QGDO01000004.1"/>
</dbReference>
<dbReference type="InterPro" id="IPR043519">
    <property type="entry name" value="NT_sf"/>
</dbReference>
<dbReference type="SUPFAM" id="SSF47802">
    <property type="entry name" value="DNA polymerase beta, N-terminal domain-like"/>
    <property type="match status" value="1"/>
</dbReference>
<name>A0A315ZA06_SEDFL</name>
<keyword evidence="3" id="KW-1185">Reference proteome</keyword>
<proteinExistence type="predicted"/>
<evidence type="ECO:0000313" key="2">
    <source>
        <dbReference type="EMBL" id="PWJ40910.1"/>
    </source>
</evidence>
<dbReference type="InterPro" id="IPR022311">
    <property type="entry name" value="PolX-like"/>
</dbReference>
<comment type="caution">
    <text evidence="2">The sequence shown here is derived from an EMBL/GenBank/DDBJ whole genome shotgun (WGS) entry which is preliminary data.</text>
</comment>
<dbReference type="InterPro" id="IPR010996">
    <property type="entry name" value="HHH_MUS81"/>
</dbReference>
<dbReference type="SUPFAM" id="SSF81301">
    <property type="entry name" value="Nucleotidyltransferase"/>
    <property type="match status" value="1"/>
</dbReference>
<dbReference type="Gene3D" id="1.10.150.110">
    <property type="entry name" value="DNA polymerase beta, N-terminal domain-like"/>
    <property type="match status" value="1"/>
</dbReference>
<sequence length="565" mass="62962">MTNKDIAKVLKSAVSLMEVHGANPFKTRAYSSAVYGIENSSESIAELDNDGLLKAGYSKSMAEKILSIVQSGSFDEYDKLVADTPSGVVDMLEIKGIGGKKIGKLWKELGLESLDALKTACENKEVEKLKGFGAKTQATILDQIAFLNSNVGKLHYAEAEPFAVHLLNTLEKLPSIQKVAQTGEVRRYMEVVETLQYVVVASDRTEAKKAIAEIEGLNYDEKTSGPLTWRGILDGNMLSVEIFFVEAKSFGNEVLKHSASGAHLANEVKEGVTLFKFLQTNFFETEEEIYKALELPYFPAELREGIYEIEAKEKGLPTLVEMSDLKGILHNHSTYSDGKHSLEEMATYCKDLGYEYLGISDHSVSAFYANGLDEERVKAQQEEIDELNQKLAPFKIFKGIESDILNDGKLDYSDEVLASFDFIVASIHSNLKMDKAKATQRLLTAIANPYTTILGHPTGRLLLKREGYPIDHGKIIDACAEHNVMIEINANPWRLDLDWRWVKYALDKGVKIAINPDAHEMNGYHHMKYGLLVGRKAGLTKEMTLNALSLEEIDKVFSEKRTQAK</sequence>
<feature type="domain" description="Polymerase/histidinol phosphatase N-terminal" evidence="1">
    <location>
        <begin position="327"/>
        <end position="406"/>
    </location>
</feature>